<dbReference type="AlphaFoldDB" id="A0A183AZ25"/>
<evidence type="ECO:0000256" key="3">
    <source>
        <dbReference type="ARBA" id="ARBA00022692"/>
    </source>
</evidence>
<keyword evidence="6 7" id="KW-0472">Membrane</keyword>
<keyword evidence="3 7" id="KW-0812">Transmembrane</keyword>
<name>A0A183AZ25_9TREM</name>
<feature type="domain" description="Amino acid transporter transmembrane" evidence="8">
    <location>
        <begin position="43"/>
        <end position="172"/>
    </location>
</feature>
<evidence type="ECO:0000256" key="2">
    <source>
        <dbReference type="ARBA" id="ARBA00022448"/>
    </source>
</evidence>
<dbReference type="GO" id="GO:0015179">
    <property type="term" value="F:L-amino acid transmembrane transporter activity"/>
    <property type="evidence" value="ECO:0007669"/>
    <property type="project" value="TreeGrafter"/>
</dbReference>
<evidence type="ECO:0000259" key="8">
    <source>
        <dbReference type="Pfam" id="PF01490"/>
    </source>
</evidence>
<evidence type="ECO:0000256" key="6">
    <source>
        <dbReference type="ARBA" id="ARBA00023136"/>
    </source>
</evidence>
<evidence type="ECO:0000256" key="7">
    <source>
        <dbReference type="SAM" id="Phobius"/>
    </source>
</evidence>
<feature type="transmembrane region" description="Helical" evidence="7">
    <location>
        <begin position="62"/>
        <end position="82"/>
    </location>
</feature>
<evidence type="ECO:0000313" key="9">
    <source>
        <dbReference type="WBParaSite" id="ECPE_0001224601-mRNA-1"/>
    </source>
</evidence>
<evidence type="ECO:0000256" key="4">
    <source>
        <dbReference type="ARBA" id="ARBA00022970"/>
    </source>
</evidence>
<reference evidence="9" key="1">
    <citation type="submission" date="2016-06" db="UniProtKB">
        <authorList>
            <consortium name="WormBaseParasite"/>
        </authorList>
    </citation>
    <scope>IDENTIFICATION</scope>
</reference>
<keyword evidence="4" id="KW-0029">Amino-acid transport</keyword>
<feature type="transmembrane region" description="Helical" evidence="7">
    <location>
        <begin position="28"/>
        <end position="50"/>
    </location>
</feature>
<keyword evidence="2" id="KW-0813">Transport</keyword>
<evidence type="ECO:0000256" key="1">
    <source>
        <dbReference type="ARBA" id="ARBA00004141"/>
    </source>
</evidence>
<proteinExistence type="predicted"/>
<dbReference type="Pfam" id="PF01490">
    <property type="entry name" value="Aa_trans"/>
    <property type="match status" value="1"/>
</dbReference>
<protein>
    <submittedName>
        <fullName evidence="9">Aa_trans domain-containing protein</fullName>
    </submittedName>
</protein>
<comment type="subcellular location">
    <subcellularLocation>
        <location evidence="1">Membrane</location>
        <topology evidence="1">Multi-pass membrane protein</topology>
    </subcellularLocation>
</comment>
<dbReference type="PANTHER" id="PTHR22950">
    <property type="entry name" value="AMINO ACID TRANSPORTER"/>
    <property type="match status" value="1"/>
</dbReference>
<evidence type="ECO:0000256" key="5">
    <source>
        <dbReference type="ARBA" id="ARBA00022989"/>
    </source>
</evidence>
<keyword evidence="5 7" id="KW-1133">Transmembrane helix</keyword>
<dbReference type="InterPro" id="IPR013057">
    <property type="entry name" value="AA_transpt_TM"/>
</dbReference>
<feature type="transmembrane region" description="Helical" evidence="7">
    <location>
        <begin position="102"/>
        <end position="124"/>
    </location>
</feature>
<dbReference type="WBParaSite" id="ECPE_0001224601-mRNA-1">
    <property type="protein sequence ID" value="ECPE_0001224601-mRNA-1"/>
    <property type="gene ID" value="ECPE_0001224601"/>
</dbReference>
<accession>A0A183AZ25</accession>
<organism evidence="9">
    <name type="scientific">Echinostoma caproni</name>
    <dbReference type="NCBI Taxonomy" id="27848"/>
    <lineage>
        <taxon>Eukaryota</taxon>
        <taxon>Metazoa</taxon>
        <taxon>Spiralia</taxon>
        <taxon>Lophotrochozoa</taxon>
        <taxon>Platyhelminthes</taxon>
        <taxon>Trematoda</taxon>
        <taxon>Digenea</taxon>
        <taxon>Plagiorchiida</taxon>
        <taxon>Echinostomata</taxon>
        <taxon>Echinostomatoidea</taxon>
        <taxon>Echinostomatidae</taxon>
        <taxon>Echinostoma</taxon>
    </lineage>
</organism>
<dbReference type="PANTHER" id="PTHR22950:SF646">
    <property type="entry name" value="SODIUM-COUPLED NEUTRAL AMINO ACID TRANSPORTER 10-RELATED"/>
    <property type="match status" value="1"/>
</dbReference>
<dbReference type="GO" id="GO:0016020">
    <property type="term" value="C:membrane"/>
    <property type="evidence" value="ECO:0007669"/>
    <property type="project" value="UniProtKB-SubCell"/>
</dbReference>
<sequence length="237" mass="26173">LRIVMLALLTVAITPLCLVPRVQSLIRMSAFAMIFYLAMLLHLLTIYTGLHQPSVTAMHDVVRSAVAIVAVAYGLFGFMGYVAFAHLDKVPGNVFLLYPDDPLSFCVQAGFLFTITVSIPLTLFPLRRSLDSFIFHQRHPSVMVEPDGAMECAMPAKRFRVMTICILVLCFSLSLTTDKILSQAPLVFSNAIGPCCNRGFCTKIIAILYDQLCFTGVALNLRAEDINRLVLGQLMPP</sequence>